<accession>A0A5D4RK62</accession>
<dbReference type="EMBL" id="VTER01000003">
    <property type="protein sequence ID" value="TYS50246.1"/>
    <property type="molecule type" value="Genomic_DNA"/>
</dbReference>
<dbReference type="PANTHER" id="PTHR43054">
    <property type="match status" value="1"/>
</dbReference>
<dbReference type="Proteomes" id="UP000322139">
    <property type="component" value="Unassembled WGS sequence"/>
</dbReference>
<comment type="caution">
    <text evidence="3">The sequence shown here is derived from an EMBL/GenBank/DDBJ whole genome shotgun (WGS) entry which is preliminary data.</text>
</comment>
<dbReference type="InterPro" id="IPR036291">
    <property type="entry name" value="NAD(P)-bd_dom_sf"/>
</dbReference>
<dbReference type="InterPro" id="IPR055170">
    <property type="entry name" value="GFO_IDH_MocA-like_dom"/>
</dbReference>
<dbReference type="Pfam" id="PF22725">
    <property type="entry name" value="GFO_IDH_MocA_C3"/>
    <property type="match status" value="1"/>
</dbReference>
<feature type="domain" description="Gfo/Idh/MocA-like oxidoreductase N-terminal" evidence="1">
    <location>
        <begin position="2"/>
        <end position="119"/>
    </location>
</feature>
<dbReference type="PANTHER" id="PTHR43054:SF1">
    <property type="entry name" value="SCYLLO-INOSITOL 2-DEHYDROGENASE (NADP(+)) IOLU"/>
    <property type="match status" value="1"/>
</dbReference>
<sequence>MIKFGVIGTNWITEKLVLAGKELEDFQLAAVYSRTRDKGERFAEKFGAEHIFTDLETMAKSEVIDAVYIASPNSLHSGQAELFLRNGKHVLCEKPAASNMAELKVMIQAAKDHHVLFMEAMKTTFYPNFQQIREHLPRIGKVRQYFAHYCQYDSRYEDYKEGRQANAFDPKLSNGALMDVGVYAVYPLLVLFGEPKSLQASGFLLETGSDASGSIVFTYDDMDAAVLFSKITDSSLPAEIQGEKGSIKIDRISTMDVVELQLRNQEPEVISVAQNKNSLFYELQEFIRLVKAGETESDINTFQNSMLVMEMLDEARKQMGVVYPADL</sequence>
<dbReference type="RefSeq" id="WP_148974054.1">
    <property type="nucleotide sequence ID" value="NZ_JBNIKU010000018.1"/>
</dbReference>
<proteinExistence type="predicted"/>
<protein>
    <submittedName>
        <fullName evidence="3">Gfo/Idh/MocA family oxidoreductase</fullName>
    </submittedName>
</protein>
<dbReference type="GO" id="GO:0000166">
    <property type="term" value="F:nucleotide binding"/>
    <property type="evidence" value="ECO:0007669"/>
    <property type="project" value="InterPro"/>
</dbReference>
<evidence type="ECO:0000259" key="1">
    <source>
        <dbReference type="Pfam" id="PF01408"/>
    </source>
</evidence>
<dbReference type="SUPFAM" id="SSF55347">
    <property type="entry name" value="Glyceraldehyde-3-phosphate dehydrogenase-like, C-terminal domain"/>
    <property type="match status" value="1"/>
</dbReference>
<dbReference type="InterPro" id="IPR000683">
    <property type="entry name" value="Gfo/Idh/MocA-like_OxRdtase_N"/>
</dbReference>
<organism evidence="3 4">
    <name type="scientific">Bacillus infantis</name>
    <dbReference type="NCBI Taxonomy" id="324767"/>
    <lineage>
        <taxon>Bacteria</taxon>
        <taxon>Bacillati</taxon>
        <taxon>Bacillota</taxon>
        <taxon>Bacilli</taxon>
        <taxon>Bacillales</taxon>
        <taxon>Bacillaceae</taxon>
        <taxon>Bacillus</taxon>
    </lineage>
</organism>
<dbReference type="Gene3D" id="3.40.50.720">
    <property type="entry name" value="NAD(P)-binding Rossmann-like Domain"/>
    <property type="match status" value="1"/>
</dbReference>
<dbReference type="SUPFAM" id="SSF51735">
    <property type="entry name" value="NAD(P)-binding Rossmann-fold domains"/>
    <property type="match status" value="1"/>
</dbReference>
<gene>
    <name evidence="3" type="ORF">FZD51_06780</name>
</gene>
<dbReference type="Gene3D" id="3.30.360.10">
    <property type="entry name" value="Dihydrodipicolinate Reductase, domain 2"/>
    <property type="match status" value="1"/>
</dbReference>
<evidence type="ECO:0000313" key="3">
    <source>
        <dbReference type="EMBL" id="TYS50246.1"/>
    </source>
</evidence>
<name>A0A5D4RK62_9BACI</name>
<evidence type="ECO:0000259" key="2">
    <source>
        <dbReference type="Pfam" id="PF22725"/>
    </source>
</evidence>
<feature type="domain" description="GFO/IDH/MocA-like oxidoreductase" evidence="2">
    <location>
        <begin position="138"/>
        <end position="247"/>
    </location>
</feature>
<evidence type="ECO:0000313" key="4">
    <source>
        <dbReference type="Proteomes" id="UP000322139"/>
    </source>
</evidence>
<dbReference type="Pfam" id="PF01408">
    <property type="entry name" value="GFO_IDH_MocA"/>
    <property type="match status" value="1"/>
</dbReference>
<reference evidence="3 4" key="1">
    <citation type="submission" date="2019-08" db="EMBL/GenBank/DDBJ databases">
        <title>Bacillus genomes from the desert of Cuatro Cienegas, Coahuila.</title>
        <authorList>
            <person name="Olmedo-Alvarez G."/>
        </authorList>
    </citation>
    <scope>NUCLEOTIDE SEQUENCE [LARGE SCALE GENOMIC DNA]</scope>
    <source>
        <strain evidence="3 4">CH446_14T</strain>
    </source>
</reference>
<dbReference type="AlphaFoldDB" id="A0A5D4RK62"/>